<dbReference type="SUPFAM" id="SSF51182">
    <property type="entry name" value="RmlC-like cupins"/>
    <property type="match status" value="1"/>
</dbReference>
<dbReference type="CDD" id="cd02231">
    <property type="entry name" value="cupin_BLL6423-like"/>
    <property type="match status" value="1"/>
</dbReference>
<proteinExistence type="predicted"/>
<dbReference type="PANTHER" id="PTHR36156:SF2">
    <property type="entry name" value="CUPIN TYPE-2 DOMAIN-CONTAINING PROTEIN"/>
    <property type="match status" value="1"/>
</dbReference>
<accession>A0A6G1GBL1</accession>
<sequence>MAHVGELPPISRHITAQDPQSGKAVFLSTPPSDLKFAPLPVGRVAATLGYATSGFPVDLNNGADLKAYEGHLETPPGLTISNGSVLRIVDFAPASNGPMHITESIDYGVVLEGQMEAALDSGETRLLKRGDIVVQRGTNHAWNNPSSTEWARMLFVLIAAVTPITEKKVLEGESSEA</sequence>
<dbReference type="AlphaFoldDB" id="A0A6G1GBL1"/>
<evidence type="ECO:0000313" key="3">
    <source>
        <dbReference type="EMBL" id="KAF1815290.1"/>
    </source>
</evidence>
<name>A0A6G1GBL1_9PEZI</name>
<dbReference type="RefSeq" id="XP_033536921.1">
    <property type="nucleotide sequence ID" value="XM_033678701.1"/>
</dbReference>
<evidence type="ECO:0000256" key="1">
    <source>
        <dbReference type="SAM" id="MobiDB-lite"/>
    </source>
</evidence>
<dbReference type="GeneID" id="54419271"/>
<evidence type="ECO:0000313" key="4">
    <source>
        <dbReference type="Proteomes" id="UP000504638"/>
    </source>
</evidence>
<feature type="domain" description="Cupin type-2" evidence="2">
    <location>
        <begin position="88"/>
        <end position="156"/>
    </location>
</feature>
<dbReference type="OrthoDB" id="5840532at2759"/>
<dbReference type="InterPro" id="IPR013096">
    <property type="entry name" value="Cupin_2"/>
</dbReference>
<dbReference type="InterPro" id="IPR047142">
    <property type="entry name" value="OryJ/VirC-like"/>
</dbReference>
<keyword evidence="4" id="KW-1185">Reference proteome</keyword>
<evidence type="ECO:0000259" key="2">
    <source>
        <dbReference type="Pfam" id="PF07883"/>
    </source>
</evidence>
<organism evidence="3">
    <name type="scientific">Eremomyces bilateralis CBS 781.70</name>
    <dbReference type="NCBI Taxonomy" id="1392243"/>
    <lineage>
        <taxon>Eukaryota</taxon>
        <taxon>Fungi</taxon>
        <taxon>Dikarya</taxon>
        <taxon>Ascomycota</taxon>
        <taxon>Pezizomycotina</taxon>
        <taxon>Dothideomycetes</taxon>
        <taxon>Dothideomycetes incertae sedis</taxon>
        <taxon>Eremomycetales</taxon>
        <taxon>Eremomycetaceae</taxon>
        <taxon>Eremomyces</taxon>
    </lineage>
</organism>
<dbReference type="Pfam" id="PF07883">
    <property type="entry name" value="Cupin_2"/>
    <property type="match status" value="1"/>
</dbReference>
<reference evidence="3 5" key="1">
    <citation type="submission" date="2020-01" db="EMBL/GenBank/DDBJ databases">
        <authorList>
            <consortium name="DOE Joint Genome Institute"/>
            <person name="Haridas S."/>
            <person name="Albert R."/>
            <person name="Binder M."/>
            <person name="Bloem J."/>
            <person name="Labutti K."/>
            <person name="Salamov A."/>
            <person name="Andreopoulos B."/>
            <person name="Baker S.E."/>
            <person name="Barry K."/>
            <person name="Bills G."/>
            <person name="Bluhm B.H."/>
            <person name="Cannon C."/>
            <person name="Castanera R."/>
            <person name="Culley D.E."/>
            <person name="Daum C."/>
            <person name="Ezra D."/>
            <person name="Gonzalez J.B."/>
            <person name="Henrissat B."/>
            <person name="Kuo A."/>
            <person name="Liang C."/>
            <person name="Lipzen A."/>
            <person name="Lutzoni F."/>
            <person name="Magnuson J."/>
            <person name="Mondo S."/>
            <person name="Nolan M."/>
            <person name="Ohm R."/>
            <person name="Pangilinan J."/>
            <person name="Park H.-J."/>
            <person name="Ramirez L."/>
            <person name="Alfaro M."/>
            <person name="Sun H."/>
            <person name="Tritt A."/>
            <person name="Yoshinaga Y."/>
            <person name="Zwiers L.-H."/>
            <person name="Turgeon B.G."/>
            <person name="Goodwin S.B."/>
            <person name="Spatafora J.W."/>
            <person name="Crous P.W."/>
            <person name="Grigoriev I.V."/>
        </authorList>
    </citation>
    <scope>NUCLEOTIDE SEQUENCE</scope>
    <source>
        <strain evidence="3 5">CBS 781.70</strain>
    </source>
</reference>
<gene>
    <name evidence="3 5" type="ORF">P152DRAFT_455011</name>
</gene>
<dbReference type="InterPro" id="IPR014710">
    <property type="entry name" value="RmlC-like_jellyroll"/>
</dbReference>
<reference evidence="5" key="3">
    <citation type="submission" date="2025-04" db="UniProtKB">
        <authorList>
            <consortium name="RefSeq"/>
        </authorList>
    </citation>
    <scope>IDENTIFICATION</scope>
    <source>
        <strain evidence="5">CBS 781.70</strain>
    </source>
</reference>
<dbReference type="Gene3D" id="2.60.120.10">
    <property type="entry name" value="Jelly Rolls"/>
    <property type="match status" value="1"/>
</dbReference>
<protein>
    <recommendedName>
        <fullName evidence="2">Cupin type-2 domain-containing protein</fullName>
    </recommendedName>
</protein>
<evidence type="ECO:0000313" key="5">
    <source>
        <dbReference type="RefSeq" id="XP_033536921.1"/>
    </source>
</evidence>
<dbReference type="Proteomes" id="UP000504638">
    <property type="component" value="Unplaced"/>
</dbReference>
<dbReference type="PANTHER" id="PTHR36156">
    <property type="entry name" value="SLR2101 PROTEIN"/>
    <property type="match status" value="1"/>
</dbReference>
<reference evidence="5" key="2">
    <citation type="submission" date="2020-04" db="EMBL/GenBank/DDBJ databases">
        <authorList>
            <consortium name="NCBI Genome Project"/>
        </authorList>
    </citation>
    <scope>NUCLEOTIDE SEQUENCE</scope>
    <source>
        <strain evidence="5">CBS 781.70</strain>
    </source>
</reference>
<dbReference type="EMBL" id="ML975151">
    <property type="protein sequence ID" value="KAF1815290.1"/>
    <property type="molecule type" value="Genomic_DNA"/>
</dbReference>
<feature type="region of interest" description="Disordered" evidence="1">
    <location>
        <begin position="1"/>
        <end position="22"/>
    </location>
</feature>
<dbReference type="InterPro" id="IPR011051">
    <property type="entry name" value="RmlC_Cupin_sf"/>
</dbReference>